<dbReference type="SUPFAM" id="SSF53335">
    <property type="entry name" value="S-adenosyl-L-methionine-dependent methyltransferases"/>
    <property type="match status" value="1"/>
</dbReference>
<dbReference type="Pfam" id="PF08242">
    <property type="entry name" value="Methyltransf_12"/>
    <property type="match status" value="1"/>
</dbReference>
<dbReference type="Proteomes" id="UP001238088">
    <property type="component" value="Unassembled WGS sequence"/>
</dbReference>
<accession>A0ABU0AQ24</accession>
<name>A0ABU0AQ24_9BACI</name>
<reference evidence="2 3" key="1">
    <citation type="submission" date="2023-07" db="EMBL/GenBank/DDBJ databases">
        <title>Genomic Encyclopedia of Type Strains, Phase IV (KMG-IV): sequencing the most valuable type-strain genomes for metagenomic binning, comparative biology and taxonomic classification.</title>
        <authorList>
            <person name="Goeker M."/>
        </authorList>
    </citation>
    <scope>NUCLEOTIDE SEQUENCE [LARGE SCALE GENOMIC DNA]</scope>
    <source>
        <strain evidence="2 3">DSM 23494</strain>
    </source>
</reference>
<gene>
    <name evidence="2" type="ORF">J2S17_005319</name>
</gene>
<evidence type="ECO:0000313" key="3">
    <source>
        <dbReference type="Proteomes" id="UP001238088"/>
    </source>
</evidence>
<dbReference type="InterPro" id="IPR013217">
    <property type="entry name" value="Methyltransf_12"/>
</dbReference>
<dbReference type="EMBL" id="JAUSUB010000038">
    <property type="protein sequence ID" value="MDQ0273387.1"/>
    <property type="molecule type" value="Genomic_DNA"/>
</dbReference>
<keyword evidence="3" id="KW-1185">Reference proteome</keyword>
<proteinExistence type="predicted"/>
<keyword evidence="2" id="KW-0808">Transferase</keyword>
<dbReference type="RefSeq" id="WP_307479424.1">
    <property type="nucleotide sequence ID" value="NZ_JAUSUB010000038.1"/>
</dbReference>
<dbReference type="GO" id="GO:0032259">
    <property type="term" value="P:methylation"/>
    <property type="evidence" value="ECO:0007669"/>
    <property type="project" value="UniProtKB-KW"/>
</dbReference>
<evidence type="ECO:0000313" key="2">
    <source>
        <dbReference type="EMBL" id="MDQ0273387.1"/>
    </source>
</evidence>
<dbReference type="GO" id="GO:0008168">
    <property type="term" value="F:methyltransferase activity"/>
    <property type="evidence" value="ECO:0007669"/>
    <property type="project" value="UniProtKB-KW"/>
</dbReference>
<dbReference type="Gene3D" id="3.40.50.150">
    <property type="entry name" value="Vaccinia Virus protein VP39"/>
    <property type="match status" value="1"/>
</dbReference>
<feature type="domain" description="Methyltransferase type 12" evidence="1">
    <location>
        <begin position="61"/>
        <end position="130"/>
    </location>
</feature>
<sequence>MDNLTNQIYKTFTQDFYQKDLEGITDTYQDVQWGSKASQNIRFEYLYKLFNENTSDRVSILDVGCGLGHFYKFLIENNKPDVLYTGLDIHSTFIEFLRTKYPNNNFINKSLFELEVDNKFDYLVASGIFNIGNIDINMDQYLKSSIEKMFNLCDKGIAFNLLSHFTPKHYIGAIETYFNPTDVLDFCFNFTNKINLYHSYRLNDFTIIMYK</sequence>
<organism evidence="2 3">
    <name type="scientific">Cytobacillus purgationiresistens</name>
    <dbReference type="NCBI Taxonomy" id="863449"/>
    <lineage>
        <taxon>Bacteria</taxon>
        <taxon>Bacillati</taxon>
        <taxon>Bacillota</taxon>
        <taxon>Bacilli</taxon>
        <taxon>Bacillales</taxon>
        <taxon>Bacillaceae</taxon>
        <taxon>Cytobacillus</taxon>
    </lineage>
</organism>
<dbReference type="CDD" id="cd02440">
    <property type="entry name" value="AdoMet_MTases"/>
    <property type="match status" value="1"/>
</dbReference>
<evidence type="ECO:0000259" key="1">
    <source>
        <dbReference type="Pfam" id="PF08242"/>
    </source>
</evidence>
<comment type="caution">
    <text evidence="2">The sequence shown here is derived from an EMBL/GenBank/DDBJ whole genome shotgun (WGS) entry which is preliminary data.</text>
</comment>
<dbReference type="InterPro" id="IPR029063">
    <property type="entry name" value="SAM-dependent_MTases_sf"/>
</dbReference>
<keyword evidence="2" id="KW-0489">Methyltransferase</keyword>
<protein>
    <submittedName>
        <fullName evidence="2">SAM-dependent methyltransferase</fullName>
    </submittedName>
</protein>